<feature type="transmembrane region" description="Helical" evidence="10">
    <location>
        <begin position="317"/>
        <end position="341"/>
    </location>
</feature>
<reference evidence="12" key="1">
    <citation type="submission" date="2013-07" db="EMBL/GenBank/DDBJ databases">
        <authorList>
            <consortium name="The Broad Institute Genome Sequencing Platform"/>
            <person name="Cuomo C."/>
            <person name="Litvintseva A."/>
            <person name="Chen Y."/>
            <person name="Heitman J."/>
            <person name="Sun S."/>
            <person name="Springer D."/>
            <person name="Dromer F."/>
            <person name="Young S.K."/>
            <person name="Zeng Q."/>
            <person name="Gargeya S."/>
            <person name="Fitzgerald M."/>
            <person name="Abouelleil A."/>
            <person name="Alvarado L."/>
            <person name="Berlin A.M."/>
            <person name="Chapman S.B."/>
            <person name="Dewar J."/>
            <person name="Goldberg J."/>
            <person name="Griggs A."/>
            <person name="Gujja S."/>
            <person name="Hansen M."/>
            <person name="Howarth C."/>
            <person name="Imamovic A."/>
            <person name="Larimer J."/>
            <person name="McCowan C."/>
            <person name="Murphy C."/>
            <person name="Pearson M."/>
            <person name="Priest M."/>
            <person name="Roberts A."/>
            <person name="Saif S."/>
            <person name="Shea T."/>
            <person name="Sykes S."/>
            <person name="Wortman J."/>
            <person name="Nusbaum C."/>
            <person name="Birren B."/>
        </authorList>
    </citation>
    <scope>NUCLEOTIDE SEQUENCE</scope>
    <source>
        <strain evidence="12">CBS 10117</strain>
    </source>
</reference>
<dbReference type="Gene3D" id="1.20.1250.20">
    <property type="entry name" value="MFS general substrate transporter like domains"/>
    <property type="match status" value="1"/>
</dbReference>
<dbReference type="AlphaFoldDB" id="A0AAJ8MJE5"/>
<keyword evidence="5 10" id="KW-0812">Transmembrane</keyword>
<evidence type="ECO:0000256" key="1">
    <source>
        <dbReference type="ARBA" id="ARBA00004128"/>
    </source>
</evidence>
<feature type="transmembrane region" description="Helical" evidence="10">
    <location>
        <begin position="549"/>
        <end position="568"/>
    </location>
</feature>
<evidence type="ECO:0000313" key="13">
    <source>
        <dbReference type="Proteomes" id="UP000078595"/>
    </source>
</evidence>
<dbReference type="GO" id="GO:0032974">
    <property type="term" value="P:amino acid transmembrane export from vacuole"/>
    <property type="evidence" value="ECO:0007669"/>
    <property type="project" value="InterPro"/>
</dbReference>
<comment type="similarity">
    <text evidence="2 10">Belongs to the ATG22 family.</text>
</comment>
<evidence type="ECO:0000256" key="4">
    <source>
        <dbReference type="ARBA" id="ARBA00022554"/>
    </source>
</evidence>
<feature type="transmembrane region" description="Helical" evidence="10">
    <location>
        <begin position="487"/>
        <end position="508"/>
    </location>
</feature>
<feature type="compositionally biased region" description="Polar residues" evidence="11">
    <location>
        <begin position="601"/>
        <end position="610"/>
    </location>
</feature>
<feature type="transmembrane region" description="Helical" evidence="10">
    <location>
        <begin position="115"/>
        <end position="133"/>
    </location>
</feature>
<dbReference type="EMBL" id="CP144537">
    <property type="protein sequence ID" value="WWC63934.1"/>
    <property type="molecule type" value="Genomic_DNA"/>
</dbReference>
<dbReference type="Proteomes" id="UP000078595">
    <property type="component" value="Chromosome 8"/>
</dbReference>
<keyword evidence="9 10" id="KW-0472">Membrane</keyword>
<feature type="transmembrane region" description="Helical" evidence="10">
    <location>
        <begin position="417"/>
        <end position="435"/>
    </location>
</feature>
<dbReference type="InterPro" id="IPR050495">
    <property type="entry name" value="ATG22/LtaA_families"/>
</dbReference>
<comment type="function">
    <text evidence="10">Vacuolar effluxer which mediate the efflux of amino acids resulting from autophagic degradation. The release of autophagic amino acids allows the maintenance of protein synthesis and viability during nitrogen starvation.</text>
</comment>
<evidence type="ECO:0000256" key="9">
    <source>
        <dbReference type="ARBA" id="ARBA00023136"/>
    </source>
</evidence>
<feature type="transmembrane region" description="Helical" evidence="10">
    <location>
        <begin position="455"/>
        <end position="475"/>
    </location>
</feature>
<dbReference type="InterPro" id="IPR024671">
    <property type="entry name" value="Atg22-like"/>
</dbReference>
<dbReference type="InterPro" id="IPR044738">
    <property type="entry name" value="Atg22"/>
</dbReference>
<keyword evidence="4 10" id="KW-0926">Vacuole</keyword>
<dbReference type="Pfam" id="PF11700">
    <property type="entry name" value="ATG22"/>
    <property type="match status" value="1"/>
</dbReference>
<protein>
    <recommendedName>
        <fullName evidence="10">Autophagy-related protein</fullName>
    </recommendedName>
</protein>
<dbReference type="GO" id="GO:0006914">
    <property type="term" value="P:autophagy"/>
    <property type="evidence" value="ECO:0007669"/>
    <property type="project" value="UniProtKB-KW"/>
</dbReference>
<dbReference type="PANTHER" id="PTHR23519:SF1">
    <property type="entry name" value="AUTOPHAGY-RELATED PROTEIN 22"/>
    <property type="match status" value="1"/>
</dbReference>
<evidence type="ECO:0000256" key="6">
    <source>
        <dbReference type="ARBA" id="ARBA00022970"/>
    </source>
</evidence>
<evidence type="ECO:0000313" key="12">
    <source>
        <dbReference type="EMBL" id="WWC63934.1"/>
    </source>
</evidence>
<keyword evidence="8 10" id="KW-0072">Autophagy</keyword>
<evidence type="ECO:0000256" key="10">
    <source>
        <dbReference type="RuleBase" id="RU363073"/>
    </source>
</evidence>
<evidence type="ECO:0000256" key="5">
    <source>
        <dbReference type="ARBA" id="ARBA00022692"/>
    </source>
</evidence>
<evidence type="ECO:0000256" key="2">
    <source>
        <dbReference type="ARBA" id="ARBA00006978"/>
    </source>
</evidence>
<keyword evidence="7 10" id="KW-1133">Transmembrane helix</keyword>
<dbReference type="SUPFAM" id="SSF103473">
    <property type="entry name" value="MFS general substrate transporter"/>
    <property type="match status" value="1"/>
</dbReference>
<dbReference type="InterPro" id="IPR036259">
    <property type="entry name" value="MFS_trans_sf"/>
</dbReference>
<evidence type="ECO:0000256" key="11">
    <source>
        <dbReference type="SAM" id="MobiDB-lite"/>
    </source>
</evidence>
<dbReference type="RefSeq" id="XP_065825463.1">
    <property type="nucleotide sequence ID" value="XM_065969391.1"/>
</dbReference>
<name>A0AAJ8MJE5_9TREE</name>
<dbReference type="KEGG" id="kdj:28971902"/>
<feature type="transmembrane region" description="Helical" evidence="10">
    <location>
        <begin position="290"/>
        <end position="311"/>
    </location>
</feature>
<dbReference type="GeneID" id="28971902"/>
<feature type="transmembrane region" description="Helical" evidence="10">
    <location>
        <begin position="83"/>
        <end position="103"/>
    </location>
</feature>
<accession>A0AAJ8MJE5</accession>
<dbReference type="CDD" id="cd17483">
    <property type="entry name" value="MFS_Atg22_like"/>
    <property type="match status" value="1"/>
</dbReference>
<evidence type="ECO:0000256" key="7">
    <source>
        <dbReference type="ARBA" id="ARBA00022989"/>
    </source>
</evidence>
<evidence type="ECO:0000256" key="8">
    <source>
        <dbReference type="ARBA" id="ARBA00023006"/>
    </source>
</evidence>
<dbReference type="PANTHER" id="PTHR23519">
    <property type="entry name" value="AUTOPHAGY-RELATED PROTEIN 22"/>
    <property type="match status" value="1"/>
</dbReference>
<feature type="transmembrane region" description="Helical" evidence="10">
    <location>
        <begin position="520"/>
        <end position="543"/>
    </location>
</feature>
<proteinExistence type="inferred from homology"/>
<feature type="transmembrane region" description="Helical" evidence="10">
    <location>
        <begin position="14"/>
        <end position="37"/>
    </location>
</feature>
<evidence type="ECO:0000256" key="3">
    <source>
        <dbReference type="ARBA" id="ARBA00022448"/>
    </source>
</evidence>
<keyword evidence="6 10" id="KW-0029">Amino-acid transport</keyword>
<organism evidence="12 13">
    <name type="scientific">Kwoniella dejecticola CBS 10117</name>
    <dbReference type="NCBI Taxonomy" id="1296121"/>
    <lineage>
        <taxon>Eukaryota</taxon>
        <taxon>Fungi</taxon>
        <taxon>Dikarya</taxon>
        <taxon>Basidiomycota</taxon>
        <taxon>Agaricomycotina</taxon>
        <taxon>Tremellomycetes</taxon>
        <taxon>Tremellales</taxon>
        <taxon>Cryptococcaceae</taxon>
        <taxon>Kwoniella</taxon>
    </lineage>
</organism>
<feature type="region of interest" description="Disordered" evidence="11">
    <location>
        <begin position="589"/>
        <end position="610"/>
    </location>
</feature>
<gene>
    <name evidence="12" type="ORF">I303_106540</name>
</gene>
<feature type="transmembrane region" description="Helical" evidence="10">
    <location>
        <begin position="139"/>
        <end position="167"/>
    </location>
</feature>
<reference evidence="12" key="2">
    <citation type="submission" date="2024-02" db="EMBL/GenBank/DDBJ databases">
        <title>Comparative genomics of Cryptococcus and Kwoniella reveals pathogenesis evolution and contrasting modes of karyotype evolution via chromosome fusion or intercentromeric recombination.</title>
        <authorList>
            <person name="Coelho M.A."/>
            <person name="David-Palma M."/>
            <person name="Shea T."/>
            <person name="Bowers K."/>
            <person name="McGinley-Smith S."/>
            <person name="Mohammad A.W."/>
            <person name="Gnirke A."/>
            <person name="Yurkov A.M."/>
            <person name="Nowrousian M."/>
            <person name="Sun S."/>
            <person name="Cuomo C.A."/>
            <person name="Heitman J."/>
        </authorList>
    </citation>
    <scope>NUCLEOTIDE SEQUENCE</scope>
    <source>
        <strain evidence="12">CBS 10117</strain>
    </source>
</reference>
<keyword evidence="13" id="KW-1185">Reference proteome</keyword>
<keyword evidence="3 10" id="KW-0813">Transport</keyword>
<comment type="subcellular location">
    <subcellularLocation>
        <location evidence="1 10">Vacuole membrane</location>
        <topology evidence="1 10">Multi-pass membrane protein</topology>
    </subcellularLocation>
</comment>
<feature type="transmembrane region" description="Helical" evidence="10">
    <location>
        <begin position="381"/>
        <end position="405"/>
    </location>
</feature>
<sequence length="610" mass="65663">MAISGIPPPHVRAWYSYAFAAEVYSACGLAIFLPITLEQLAREIGYYAPDFVEACSLSKSVGDEVEKVCKARILGAWVDTASFSMYVKSIAVAIQAICIISIGPLADSPYWRKRLLLLFAYIGAFSAVLFLVFPLTPNVALPFIAALLFVVGNTTYAASIVCANAFLPILAREDQGVQQAYKESQAQLDEGSAGNDDPLHTDVEGLNGAEIDPVAGLRRASLDEEGNAVIPRGMGMAVRAISAADLTEGEYDVAPRTNASAKPIISTVHGLKTHYETLFSLTVSRLSSTAIALGFLSGVSVLTLLLIPVLYFQGSTFSLRLAIGLSGIWWAVFTIPSWIGLPTGSHVESQQGKHGQLRIGDAWRRIGSMLKPKQIRELPNLYVFLVAWMFLSDGFHTTTYSAILFASSVLSMSASKVILMGILVQMAAVISSILVPKLQHRLSSPNKPITNFRILLYAVLAGGVIPLYTCIGLVLPIGGLRSEGEMYVLGVWFGLVYGPFLSYSRAVYTELIPPGHESTFFSLFAFTDKTASFVGPAVVGLIADLTGNLRYGFIFLLIMLVVPIPVLLRVNIRQGAEDAQRWSESELSLSGLGSSGAGADQETTGLLNSQ</sequence>
<dbReference type="GO" id="GO:0005774">
    <property type="term" value="C:vacuolar membrane"/>
    <property type="evidence" value="ECO:0007669"/>
    <property type="project" value="UniProtKB-SubCell"/>
</dbReference>